<dbReference type="Gene3D" id="3.40.50.1390">
    <property type="entry name" value="Resolvase, N-terminal catalytic domain"/>
    <property type="match status" value="1"/>
</dbReference>
<dbReference type="PROSITE" id="PS51736">
    <property type="entry name" value="RECOMBINASES_3"/>
    <property type="match status" value="1"/>
</dbReference>
<dbReference type="RefSeq" id="WP_089964531.1">
    <property type="nucleotide sequence ID" value="NZ_FOCQ01000001.1"/>
</dbReference>
<evidence type="ECO:0000313" key="5">
    <source>
        <dbReference type="Proteomes" id="UP000199695"/>
    </source>
</evidence>
<dbReference type="SUPFAM" id="SSF53041">
    <property type="entry name" value="Resolvase-like"/>
    <property type="match status" value="1"/>
</dbReference>
<dbReference type="PANTHER" id="PTHR30461">
    <property type="entry name" value="DNA-INVERTASE FROM LAMBDOID PROPHAGE"/>
    <property type="match status" value="1"/>
</dbReference>
<dbReference type="STRING" id="1173111.SAMN05444955_101239"/>
<gene>
    <name evidence="4" type="ORF">SAMN05444955_101239</name>
</gene>
<dbReference type="PROSITE" id="PS51737">
    <property type="entry name" value="RECOMBINASE_DNA_BIND"/>
    <property type="match status" value="1"/>
</dbReference>
<dbReference type="Pfam" id="PF13408">
    <property type="entry name" value="Zn_ribbon_recom"/>
    <property type="match status" value="1"/>
</dbReference>
<dbReference type="GO" id="GO:0003677">
    <property type="term" value="F:DNA binding"/>
    <property type="evidence" value="ECO:0007669"/>
    <property type="project" value="InterPro"/>
</dbReference>
<name>A0A1H8AMV8_9BACL</name>
<evidence type="ECO:0000313" key="4">
    <source>
        <dbReference type="EMBL" id="SEM71846.1"/>
    </source>
</evidence>
<dbReference type="SMART" id="SM00857">
    <property type="entry name" value="Resolvase"/>
    <property type="match status" value="1"/>
</dbReference>
<dbReference type="GO" id="GO:0000150">
    <property type="term" value="F:DNA strand exchange activity"/>
    <property type="evidence" value="ECO:0007669"/>
    <property type="project" value="InterPro"/>
</dbReference>
<dbReference type="CDD" id="cd00338">
    <property type="entry name" value="Ser_Recombinase"/>
    <property type="match status" value="1"/>
</dbReference>
<dbReference type="OrthoDB" id="65783at2"/>
<dbReference type="EMBL" id="FOCQ01000001">
    <property type="protein sequence ID" value="SEM71846.1"/>
    <property type="molecule type" value="Genomic_DNA"/>
</dbReference>
<feature type="domain" description="Recombinase" evidence="3">
    <location>
        <begin position="163"/>
        <end position="294"/>
    </location>
</feature>
<sequence>MDRVCMYLRKSRADLEAEARGEGETLAKHKKTLLQLAHRQGLNIVKIRQEIVSGESLINRPEMMELLQEVERGLYEAVLVMDLDRLGRGNMREQGIILETFQKSRTKIITPRKVYDLQDEFDEEYSEFEAFMARKELKIITRRLQNGRIRSVQDGNYVGARPPYGYQIKNDPSGRYLVPDPEQAAIVKQIFNWYTEERIGTRLIAKRLNEMGIPSYNHTTWSSNGVLSIIRNSVYIGRIQWRKMERRKTPDHNGRKHKTRPLSEWIDVEGKHEPVISIDTFHKAQEIRTQRRNSPYHYAFKNPLAGLIICDQCGGTMLLKYSRYHVAHLICDHKKRGGGCKNKSSRLDYVESRLLEALYDWLKEYKIKLDLHEAPANDQTKVYELAMQNLTQQEKNLETQKENLHDLLEQGVYDVQTYIERSNNIAQRLKEVREKIEENQMKWEREKARKNAKRNVIPKISHILDTYHHLDDPKQKNILLKSVVDHCLYHKEKHQKNDEFSLVVYPKL</sequence>
<dbReference type="Pfam" id="PF00239">
    <property type="entry name" value="Resolvase"/>
    <property type="match status" value="1"/>
</dbReference>
<reference evidence="4 5" key="1">
    <citation type="submission" date="2016-10" db="EMBL/GenBank/DDBJ databases">
        <authorList>
            <person name="de Groot N.N."/>
        </authorList>
    </citation>
    <scope>NUCLEOTIDE SEQUENCE [LARGE SCALE GENOMIC DNA]</scope>
    <source>
        <strain evidence="4 5">DSM 46701</strain>
    </source>
</reference>
<dbReference type="AlphaFoldDB" id="A0A1H8AMV8"/>
<dbReference type="InterPro" id="IPR036162">
    <property type="entry name" value="Resolvase-like_N_sf"/>
</dbReference>
<dbReference type="InterPro" id="IPR038109">
    <property type="entry name" value="DNA_bind_recomb_sf"/>
</dbReference>
<feature type="domain" description="Resolvase/invertase-type recombinase catalytic" evidence="2">
    <location>
        <begin position="3"/>
        <end position="155"/>
    </location>
</feature>
<dbReference type="InterPro" id="IPR025827">
    <property type="entry name" value="Zn_ribbon_recom_dom"/>
</dbReference>
<dbReference type="Proteomes" id="UP000199695">
    <property type="component" value="Unassembled WGS sequence"/>
</dbReference>
<evidence type="ECO:0000259" key="2">
    <source>
        <dbReference type="PROSITE" id="PS51736"/>
    </source>
</evidence>
<dbReference type="InterPro" id="IPR011109">
    <property type="entry name" value="DNA_bind_recombinase_dom"/>
</dbReference>
<dbReference type="Pfam" id="PF07508">
    <property type="entry name" value="Recombinase"/>
    <property type="match status" value="1"/>
</dbReference>
<keyword evidence="5" id="KW-1185">Reference proteome</keyword>
<organism evidence="4 5">
    <name type="scientific">Lihuaxuella thermophila</name>
    <dbReference type="NCBI Taxonomy" id="1173111"/>
    <lineage>
        <taxon>Bacteria</taxon>
        <taxon>Bacillati</taxon>
        <taxon>Bacillota</taxon>
        <taxon>Bacilli</taxon>
        <taxon>Bacillales</taxon>
        <taxon>Thermoactinomycetaceae</taxon>
        <taxon>Lihuaxuella</taxon>
    </lineage>
</organism>
<protein>
    <submittedName>
        <fullName evidence="4">Site-specific DNA recombinase</fullName>
    </submittedName>
</protein>
<dbReference type="InterPro" id="IPR050639">
    <property type="entry name" value="SSR_resolvase"/>
</dbReference>
<feature type="coiled-coil region" evidence="1">
    <location>
        <begin position="380"/>
        <end position="453"/>
    </location>
</feature>
<dbReference type="PANTHER" id="PTHR30461:SF23">
    <property type="entry name" value="DNA RECOMBINASE-RELATED"/>
    <property type="match status" value="1"/>
</dbReference>
<proteinExistence type="predicted"/>
<dbReference type="Gene3D" id="3.90.1750.20">
    <property type="entry name" value="Putative Large Serine Recombinase, Chain B, Domain 2"/>
    <property type="match status" value="1"/>
</dbReference>
<evidence type="ECO:0000259" key="3">
    <source>
        <dbReference type="PROSITE" id="PS51737"/>
    </source>
</evidence>
<evidence type="ECO:0000256" key="1">
    <source>
        <dbReference type="SAM" id="Coils"/>
    </source>
</evidence>
<dbReference type="InterPro" id="IPR006119">
    <property type="entry name" value="Resolv_N"/>
</dbReference>
<keyword evidence="1" id="KW-0175">Coiled coil</keyword>
<accession>A0A1H8AMV8</accession>